<evidence type="ECO:0000313" key="6">
    <source>
        <dbReference type="Proteomes" id="UP000325827"/>
    </source>
</evidence>
<keyword evidence="1" id="KW-0805">Transcription regulation</keyword>
<reference evidence="6" key="1">
    <citation type="submission" date="2019-09" db="EMBL/GenBank/DDBJ databases">
        <title>Mumia zhuanghuii sp. nov. isolated from the intestinal contents of plateau pika (Ochotona curzoniae) in the Qinghai-Tibet plateau of China.</title>
        <authorList>
            <person name="Tian Z."/>
        </authorList>
    </citation>
    <scope>NUCLEOTIDE SEQUENCE [LARGE SCALE GENOMIC DNA]</scope>
    <source>
        <strain evidence="6">JCM 30598</strain>
    </source>
</reference>
<dbReference type="GO" id="GO:0043565">
    <property type="term" value="F:sequence-specific DNA binding"/>
    <property type="evidence" value="ECO:0007669"/>
    <property type="project" value="InterPro"/>
</dbReference>
<comment type="caution">
    <text evidence="5">The sequence shown here is derived from an EMBL/GenBank/DDBJ whole genome shotgun (WGS) entry which is preliminary data.</text>
</comment>
<dbReference type="PANTHER" id="PTHR46796:SF6">
    <property type="entry name" value="ARAC SUBFAMILY"/>
    <property type="match status" value="1"/>
</dbReference>
<keyword evidence="6" id="KW-1185">Reference proteome</keyword>
<evidence type="ECO:0000313" key="5">
    <source>
        <dbReference type="EMBL" id="KAA9110400.1"/>
    </source>
</evidence>
<organism evidence="5 6">
    <name type="scientific">Microbacterium rhizomatis</name>
    <dbReference type="NCBI Taxonomy" id="1631477"/>
    <lineage>
        <taxon>Bacteria</taxon>
        <taxon>Bacillati</taxon>
        <taxon>Actinomycetota</taxon>
        <taxon>Actinomycetes</taxon>
        <taxon>Micrococcales</taxon>
        <taxon>Microbacteriaceae</taxon>
        <taxon>Microbacterium</taxon>
    </lineage>
</organism>
<gene>
    <name evidence="5" type="ORF">F6B43_01535</name>
</gene>
<proteinExistence type="predicted"/>
<keyword evidence="2" id="KW-0238">DNA-binding</keyword>
<dbReference type="Proteomes" id="UP000325827">
    <property type="component" value="Unassembled WGS sequence"/>
</dbReference>
<dbReference type="Pfam" id="PF12833">
    <property type="entry name" value="HTH_18"/>
    <property type="match status" value="1"/>
</dbReference>
<evidence type="ECO:0000256" key="1">
    <source>
        <dbReference type="ARBA" id="ARBA00023015"/>
    </source>
</evidence>
<protein>
    <submittedName>
        <fullName evidence="5">AraC family transcriptional regulator</fullName>
    </submittedName>
</protein>
<evidence type="ECO:0000256" key="3">
    <source>
        <dbReference type="ARBA" id="ARBA00023163"/>
    </source>
</evidence>
<evidence type="ECO:0000256" key="2">
    <source>
        <dbReference type="ARBA" id="ARBA00023125"/>
    </source>
</evidence>
<dbReference type="PROSITE" id="PS01124">
    <property type="entry name" value="HTH_ARAC_FAMILY_2"/>
    <property type="match status" value="1"/>
</dbReference>
<dbReference type="PRINTS" id="PR00032">
    <property type="entry name" value="HTHARAC"/>
</dbReference>
<feature type="domain" description="HTH araC/xylS-type" evidence="4">
    <location>
        <begin position="214"/>
        <end position="313"/>
    </location>
</feature>
<name>A0A5J5J2X4_9MICO</name>
<evidence type="ECO:0000259" key="4">
    <source>
        <dbReference type="PROSITE" id="PS01124"/>
    </source>
</evidence>
<dbReference type="InterPro" id="IPR020449">
    <property type="entry name" value="Tscrpt_reg_AraC-type_HTH"/>
</dbReference>
<dbReference type="InterPro" id="IPR050204">
    <property type="entry name" value="AraC_XylS_family_regulators"/>
</dbReference>
<dbReference type="GO" id="GO:0003700">
    <property type="term" value="F:DNA-binding transcription factor activity"/>
    <property type="evidence" value="ECO:0007669"/>
    <property type="project" value="InterPro"/>
</dbReference>
<dbReference type="Gene3D" id="1.10.10.60">
    <property type="entry name" value="Homeodomain-like"/>
    <property type="match status" value="1"/>
</dbReference>
<dbReference type="InterPro" id="IPR009057">
    <property type="entry name" value="Homeodomain-like_sf"/>
</dbReference>
<sequence length="313" mass="34371">MAVGEMWSAAYVTGTTRGLSRGRDFDAFCDGIADVYVGVRPDRPAEGGVFDADFALFDLGGLSLGWINTPGVQGRRDRQSVSRTPDDAYFLNYSIGPWGLRQRGEEWTRPARSALLLDNTAPFHVLADARQRLNLFSLRIPRSDLMLDYAATRRVNDMMATAALGRQVAAQMGLVTEMLRSGRTRVAASMASAVVALLGDSARPDGAARPDRLEQFKLLATERMRDPRLSAEDIARAFSCSIRTVQAAFAGNHETFAAWLRDERLERAWSVLRAPQSSAKTIGSVAAECGFDDVTTFHRAFRRKFGCTPAAAR</sequence>
<dbReference type="AlphaFoldDB" id="A0A5J5J2X4"/>
<dbReference type="EMBL" id="VYSA01000001">
    <property type="protein sequence ID" value="KAA9110400.1"/>
    <property type="molecule type" value="Genomic_DNA"/>
</dbReference>
<dbReference type="PANTHER" id="PTHR46796">
    <property type="entry name" value="HTH-TYPE TRANSCRIPTIONAL ACTIVATOR RHAS-RELATED"/>
    <property type="match status" value="1"/>
</dbReference>
<accession>A0A5J5J2X4</accession>
<dbReference type="InterPro" id="IPR018060">
    <property type="entry name" value="HTH_AraC"/>
</dbReference>
<keyword evidence="3" id="KW-0804">Transcription</keyword>
<dbReference type="SUPFAM" id="SSF46689">
    <property type="entry name" value="Homeodomain-like"/>
    <property type="match status" value="1"/>
</dbReference>
<dbReference type="SMART" id="SM00342">
    <property type="entry name" value="HTH_ARAC"/>
    <property type="match status" value="1"/>
</dbReference>